<keyword evidence="4" id="KW-1185">Reference proteome</keyword>
<dbReference type="PANTHER" id="PTHR34982:SF1">
    <property type="entry name" value="FLAGELLAR ASSEMBLY PROTEIN FLIH"/>
    <property type="match status" value="1"/>
</dbReference>
<evidence type="ECO:0000313" key="4">
    <source>
        <dbReference type="Proteomes" id="UP000238563"/>
    </source>
</evidence>
<dbReference type="OrthoDB" id="6859370at2"/>
<dbReference type="InterPro" id="IPR010586">
    <property type="entry name" value="T3SS_stator_protein"/>
</dbReference>
<dbReference type="RefSeq" id="WP_105733235.1">
    <property type="nucleotide sequence ID" value="NZ_PVBT01000002.1"/>
</dbReference>
<comment type="caution">
    <text evidence="3">The sequence shown here is derived from an EMBL/GenBank/DDBJ whole genome shotgun (WGS) entry which is preliminary data.</text>
</comment>
<accession>A0A2S9JP85</accession>
<dbReference type="GO" id="GO:0005829">
    <property type="term" value="C:cytosol"/>
    <property type="evidence" value="ECO:0007669"/>
    <property type="project" value="TreeGrafter"/>
</dbReference>
<organism evidence="3 4">
    <name type="scientific">Phyllobacterium myrsinacearum</name>
    <dbReference type="NCBI Taxonomy" id="28101"/>
    <lineage>
        <taxon>Bacteria</taxon>
        <taxon>Pseudomonadati</taxon>
        <taxon>Pseudomonadota</taxon>
        <taxon>Alphaproteobacteria</taxon>
        <taxon>Hyphomicrobiales</taxon>
        <taxon>Phyllobacteriaceae</taxon>
        <taxon>Phyllobacterium</taxon>
    </lineage>
</organism>
<evidence type="ECO:0000256" key="1">
    <source>
        <dbReference type="ARBA" id="ARBA00022448"/>
    </source>
</evidence>
<dbReference type="Proteomes" id="UP000238563">
    <property type="component" value="Unassembled WGS sequence"/>
</dbReference>
<dbReference type="PANTHER" id="PTHR34982">
    <property type="entry name" value="YOP PROTEINS TRANSLOCATION PROTEIN L"/>
    <property type="match status" value="1"/>
</dbReference>
<gene>
    <name evidence="3" type="ORF">C5750_07355</name>
</gene>
<keyword evidence="1" id="KW-0813">Transport</keyword>
<dbReference type="AlphaFoldDB" id="A0A2S9JP85"/>
<reference evidence="3 4" key="1">
    <citation type="submission" date="2018-02" db="EMBL/GenBank/DDBJ databases">
        <title>The draft genome of Phyllobacterium myrsinacearum DSM5892.</title>
        <authorList>
            <person name="Li L."/>
            <person name="Liu L."/>
            <person name="Zhang X."/>
            <person name="Wang T."/>
        </authorList>
    </citation>
    <scope>NUCLEOTIDE SEQUENCE [LARGE SCALE GENOMIC DNA]</scope>
    <source>
        <strain evidence="3 4">DSM 5892</strain>
    </source>
</reference>
<keyword evidence="2" id="KW-0653">Protein transport</keyword>
<proteinExistence type="predicted"/>
<dbReference type="GO" id="GO:0015031">
    <property type="term" value="P:protein transport"/>
    <property type="evidence" value="ECO:0007669"/>
    <property type="project" value="UniProtKB-KW"/>
</dbReference>
<dbReference type="EMBL" id="PVBT01000002">
    <property type="protein sequence ID" value="PRD55005.1"/>
    <property type="molecule type" value="Genomic_DNA"/>
</dbReference>
<evidence type="ECO:0000313" key="3">
    <source>
        <dbReference type="EMBL" id="PRD55005.1"/>
    </source>
</evidence>
<name>A0A2S9JP85_9HYPH</name>
<dbReference type="Pfam" id="PF06635">
    <property type="entry name" value="T3SS_SCTL"/>
    <property type="match status" value="1"/>
</dbReference>
<evidence type="ECO:0000256" key="2">
    <source>
        <dbReference type="ARBA" id="ARBA00022927"/>
    </source>
</evidence>
<protein>
    <submittedName>
        <fullName evidence="3">HrpE/YscL family type III secretion apparatus protein</fullName>
    </submittedName>
</protein>
<sequence>MTDLPPMPGVKIIREKDVQPWINAYAFIAGARADAQAEMERIHEIREAGRKEGYEAGFQQGAQQAGALLTTTTARINDYVASLDQQFVDLSLSIIIKVLGKFGDAELVTRLAHHALQSFQRERDITIAVAPDIAEDVARRIKSENTNPSLTLTVVPDPHLNGTQCVLSNAIALVDASLEMQLSAIRQALLSPSRSTGAA</sequence>
<dbReference type="InterPro" id="IPR051472">
    <property type="entry name" value="T3SS_Stator/FliH"/>
</dbReference>